<sequence>MAQQVKVLLRGSELDEVRQLRETRISVLLGGGSGWLEESDSALERDFGGRLSSGQSDELSTLVGRATDDDGVKQVVVWFNGVLDGWATTKPGPRFSGVAQVPGYADWWQGLDSTDSAWKYVRSDTAPTDATPGWVDQATAYAAMAQPAAARFSGVVPVNGHPGWWQGLDGTDSAWKYVRSDTAPTDATPGWVDQATAFATMAAPQAPAAPRFSGIAQVQGYPGWWQGLDSTDSAWKYVRSDTQPTDATPGWVDQATAFATMAQPAAATAAPATAATEDAEPAEPVVPEEDIAAFVESVVGPSLTDALGEVDGVEELSAEDVYDALNEALHQLTLNA</sequence>
<evidence type="ECO:0000313" key="2">
    <source>
        <dbReference type="Proteomes" id="UP000186040"/>
    </source>
</evidence>
<dbReference type="RefSeq" id="WP_075975560.1">
    <property type="nucleotide sequence ID" value="NZ_MKQR01000016.1"/>
</dbReference>
<keyword evidence="2" id="KW-1185">Reference proteome</keyword>
<accession>A0A1Q9LK37</accession>
<organism evidence="1 2">
    <name type="scientific">Actinokineospora bangkokensis</name>
    <dbReference type="NCBI Taxonomy" id="1193682"/>
    <lineage>
        <taxon>Bacteria</taxon>
        <taxon>Bacillati</taxon>
        <taxon>Actinomycetota</taxon>
        <taxon>Actinomycetes</taxon>
        <taxon>Pseudonocardiales</taxon>
        <taxon>Pseudonocardiaceae</taxon>
        <taxon>Actinokineospora</taxon>
    </lineage>
</organism>
<dbReference type="AlphaFoldDB" id="A0A1Q9LK37"/>
<gene>
    <name evidence="1" type="ORF">BJP25_20230</name>
</gene>
<reference evidence="1 2" key="1">
    <citation type="submission" date="2016-10" db="EMBL/GenBank/DDBJ databases">
        <title>The Draft Genome Sequence of Actinokineospora bangkokensis 44EHWT reveals the biosynthetic pathway of antifungal compounds Thailandins with unusual extender unit butylmalonyl-CoA.</title>
        <authorList>
            <person name="Greule A."/>
            <person name="Intra B."/>
            <person name="Flemming S."/>
            <person name="Rommel M.G."/>
            <person name="Panbangred W."/>
            <person name="Bechthold A."/>
        </authorList>
    </citation>
    <scope>NUCLEOTIDE SEQUENCE [LARGE SCALE GENOMIC DNA]</scope>
    <source>
        <strain evidence="1 2">44EHW</strain>
    </source>
</reference>
<protein>
    <submittedName>
        <fullName evidence="1">Uncharacterized protein</fullName>
    </submittedName>
</protein>
<comment type="caution">
    <text evidence="1">The sequence shown here is derived from an EMBL/GenBank/DDBJ whole genome shotgun (WGS) entry which is preliminary data.</text>
</comment>
<dbReference type="Proteomes" id="UP000186040">
    <property type="component" value="Unassembled WGS sequence"/>
</dbReference>
<dbReference type="EMBL" id="MKQR01000016">
    <property type="protein sequence ID" value="OLR92417.1"/>
    <property type="molecule type" value="Genomic_DNA"/>
</dbReference>
<dbReference type="STRING" id="1193682.BJP25_20230"/>
<proteinExistence type="predicted"/>
<evidence type="ECO:0000313" key="1">
    <source>
        <dbReference type="EMBL" id="OLR92417.1"/>
    </source>
</evidence>
<name>A0A1Q9LK37_9PSEU</name>